<name>A0A518BHY4_9BACT</name>
<evidence type="ECO:0000313" key="3">
    <source>
        <dbReference type="EMBL" id="QDU66553.1"/>
    </source>
</evidence>
<evidence type="ECO:0000256" key="1">
    <source>
        <dbReference type="ARBA" id="ARBA00005254"/>
    </source>
</evidence>
<dbReference type="PANTHER" id="PTHR11941:SF54">
    <property type="entry name" value="ENOYL-COA HYDRATASE, MITOCHONDRIAL"/>
    <property type="match status" value="1"/>
</dbReference>
<dbReference type="Pfam" id="PF00378">
    <property type="entry name" value="ECH_1"/>
    <property type="match status" value="1"/>
</dbReference>
<keyword evidence="2 3" id="KW-0456">Lyase</keyword>
<dbReference type="RefSeq" id="WP_145064379.1">
    <property type="nucleotide sequence ID" value="NZ_CP036287.1"/>
</dbReference>
<evidence type="ECO:0000256" key="2">
    <source>
        <dbReference type="ARBA" id="ARBA00023239"/>
    </source>
</evidence>
<dbReference type="Gene3D" id="1.10.12.10">
    <property type="entry name" value="Lyase 2-enoyl-coa Hydratase, Chain A, domain 2"/>
    <property type="match status" value="1"/>
</dbReference>
<dbReference type="InterPro" id="IPR029045">
    <property type="entry name" value="ClpP/crotonase-like_dom_sf"/>
</dbReference>
<accession>A0A518BHY4</accession>
<comment type="similarity">
    <text evidence="1">Belongs to the enoyl-CoA hydratase/isomerase family.</text>
</comment>
<sequence>MSYENILLEAAEGMATVTINRPDKMNALNDATLHELAHAFDAVKADDDVRAMILTGSGDKAFVAGADINELAKMKPLGAKDLAFFGQNVLSRLETMGKPTIAMVNGFALGGGLELALACTLRTASTSARVGLPEVSLGIIPGYGGSQRLARIAGPGVAREWILTGDMFGAEEAHRVGVVNRLFAPEELLEGTHKMVKTILSRGPIAVRLALEAIRRGTNMSQAEGELIETDMFALAATTQDMQEGMTAFLEKRRPEFKNN</sequence>
<dbReference type="GO" id="GO:0006635">
    <property type="term" value="P:fatty acid beta-oxidation"/>
    <property type="evidence" value="ECO:0007669"/>
    <property type="project" value="TreeGrafter"/>
</dbReference>
<dbReference type="EC" id="4.2.1.17" evidence="3"/>
<dbReference type="SUPFAM" id="SSF52096">
    <property type="entry name" value="ClpP/crotonase"/>
    <property type="match status" value="1"/>
</dbReference>
<dbReference type="FunFam" id="3.90.226.10:FF:000009">
    <property type="entry name" value="Carnitinyl-CoA dehydratase"/>
    <property type="match status" value="1"/>
</dbReference>
<keyword evidence="4" id="KW-1185">Reference proteome</keyword>
<dbReference type="AlphaFoldDB" id="A0A518BHY4"/>
<dbReference type="Gene3D" id="3.90.226.10">
    <property type="entry name" value="2-enoyl-CoA Hydratase, Chain A, domain 1"/>
    <property type="match status" value="1"/>
</dbReference>
<dbReference type="Proteomes" id="UP000316921">
    <property type="component" value="Chromosome"/>
</dbReference>
<dbReference type="InterPro" id="IPR001753">
    <property type="entry name" value="Enoyl-CoA_hydra/iso"/>
</dbReference>
<reference evidence="3 4" key="1">
    <citation type="submission" date="2019-02" db="EMBL/GenBank/DDBJ databases">
        <title>Deep-cultivation of Planctomycetes and their phenomic and genomic characterization uncovers novel biology.</title>
        <authorList>
            <person name="Wiegand S."/>
            <person name="Jogler M."/>
            <person name="Boedeker C."/>
            <person name="Pinto D."/>
            <person name="Vollmers J."/>
            <person name="Rivas-Marin E."/>
            <person name="Kohn T."/>
            <person name="Peeters S.H."/>
            <person name="Heuer A."/>
            <person name="Rast P."/>
            <person name="Oberbeckmann S."/>
            <person name="Bunk B."/>
            <person name="Jeske O."/>
            <person name="Meyerdierks A."/>
            <person name="Storesund J.E."/>
            <person name="Kallscheuer N."/>
            <person name="Luecker S."/>
            <person name="Lage O.M."/>
            <person name="Pohl T."/>
            <person name="Merkel B.J."/>
            <person name="Hornburger P."/>
            <person name="Mueller R.-W."/>
            <person name="Bruemmer F."/>
            <person name="Labrenz M."/>
            <person name="Spormann A.M."/>
            <person name="Op den Camp H."/>
            <person name="Overmann J."/>
            <person name="Amann R."/>
            <person name="Jetten M.S.M."/>
            <person name="Mascher T."/>
            <person name="Medema M.H."/>
            <person name="Devos D.P."/>
            <person name="Kaster A.-K."/>
            <person name="Ovreas L."/>
            <person name="Rohde M."/>
            <person name="Galperin M.Y."/>
            <person name="Jogler C."/>
        </authorList>
    </citation>
    <scope>NUCLEOTIDE SEQUENCE [LARGE SCALE GENOMIC DNA]</scope>
    <source>
        <strain evidence="3 4">Pla133</strain>
    </source>
</reference>
<dbReference type="EMBL" id="CP036287">
    <property type="protein sequence ID" value="QDU66553.1"/>
    <property type="molecule type" value="Genomic_DNA"/>
</dbReference>
<dbReference type="FunFam" id="1.10.12.10:FF:000001">
    <property type="entry name" value="Probable enoyl-CoA hydratase, mitochondrial"/>
    <property type="match status" value="1"/>
</dbReference>
<gene>
    <name evidence="3" type="primary">echA8_1</name>
    <name evidence="3" type="ORF">Pla133_16290</name>
</gene>
<protein>
    <submittedName>
        <fullName evidence="3">Putative enoyl-CoA hydratase echA8</fullName>
        <ecNumber evidence="3">4.2.1.17</ecNumber>
    </submittedName>
</protein>
<evidence type="ECO:0000313" key="4">
    <source>
        <dbReference type="Proteomes" id="UP000316921"/>
    </source>
</evidence>
<dbReference type="PANTHER" id="PTHR11941">
    <property type="entry name" value="ENOYL-COA HYDRATASE-RELATED"/>
    <property type="match status" value="1"/>
</dbReference>
<dbReference type="KEGG" id="pbap:Pla133_16290"/>
<proteinExistence type="inferred from homology"/>
<dbReference type="GO" id="GO:0004300">
    <property type="term" value="F:enoyl-CoA hydratase activity"/>
    <property type="evidence" value="ECO:0007669"/>
    <property type="project" value="UniProtKB-EC"/>
</dbReference>
<organism evidence="3 4">
    <name type="scientific">Engelhardtia mirabilis</name>
    <dbReference type="NCBI Taxonomy" id="2528011"/>
    <lineage>
        <taxon>Bacteria</taxon>
        <taxon>Pseudomonadati</taxon>
        <taxon>Planctomycetota</taxon>
        <taxon>Planctomycetia</taxon>
        <taxon>Planctomycetia incertae sedis</taxon>
        <taxon>Engelhardtia</taxon>
    </lineage>
</organism>
<dbReference type="InterPro" id="IPR014748">
    <property type="entry name" value="Enoyl-CoA_hydra_C"/>
</dbReference>
<dbReference type="CDD" id="cd06558">
    <property type="entry name" value="crotonase-like"/>
    <property type="match status" value="1"/>
</dbReference>